<accession>A0A078F484</accession>
<organism evidence="1 2">
    <name type="scientific">Brassica napus</name>
    <name type="common">Rape</name>
    <dbReference type="NCBI Taxonomy" id="3708"/>
    <lineage>
        <taxon>Eukaryota</taxon>
        <taxon>Viridiplantae</taxon>
        <taxon>Streptophyta</taxon>
        <taxon>Embryophyta</taxon>
        <taxon>Tracheophyta</taxon>
        <taxon>Spermatophyta</taxon>
        <taxon>Magnoliopsida</taxon>
        <taxon>eudicotyledons</taxon>
        <taxon>Gunneridae</taxon>
        <taxon>Pentapetalae</taxon>
        <taxon>rosids</taxon>
        <taxon>malvids</taxon>
        <taxon>Brassicales</taxon>
        <taxon>Brassicaceae</taxon>
        <taxon>Brassiceae</taxon>
        <taxon>Brassica</taxon>
    </lineage>
</organism>
<reference evidence="1 2" key="1">
    <citation type="journal article" date="2014" name="Science">
        <title>Plant genetics. Early allopolyploid evolution in the post-Neolithic Brassica napus oilseed genome.</title>
        <authorList>
            <person name="Chalhoub B."/>
            <person name="Denoeud F."/>
            <person name="Liu S."/>
            <person name="Parkin I.A."/>
            <person name="Tang H."/>
            <person name="Wang X."/>
            <person name="Chiquet J."/>
            <person name="Belcram H."/>
            <person name="Tong C."/>
            <person name="Samans B."/>
            <person name="Correa M."/>
            <person name="Da Silva C."/>
            <person name="Just J."/>
            <person name="Falentin C."/>
            <person name="Koh C.S."/>
            <person name="Le Clainche I."/>
            <person name="Bernard M."/>
            <person name="Bento P."/>
            <person name="Noel B."/>
            <person name="Labadie K."/>
            <person name="Alberti A."/>
            <person name="Charles M."/>
            <person name="Arnaud D."/>
            <person name="Guo H."/>
            <person name="Daviaud C."/>
            <person name="Alamery S."/>
            <person name="Jabbari K."/>
            <person name="Zhao M."/>
            <person name="Edger P.P."/>
            <person name="Chelaifa H."/>
            <person name="Tack D."/>
            <person name="Lassalle G."/>
            <person name="Mestiri I."/>
            <person name="Schnel N."/>
            <person name="Le Paslier M.C."/>
            <person name="Fan G."/>
            <person name="Renault V."/>
            <person name="Bayer P.E."/>
            <person name="Golicz A.A."/>
            <person name="Manoli S."/>
            <person name="Lee T.H."/>
            <person name="Thi V.H."/>
            <person name="Chalabi S."/>
            <person name="Hu Q."/>
            <person name="Fan C."/>
            <person name="Tollenaere R."/>
            <person name="Lu Y."/>
            <person name="Battail C."/>
            <person name="Shen J."/>
            <person name="Sidebottom C.H."/>
            <person name="Wang X."/>
            <person name="Canaguier A."/>
            <person name="Chauveau A."/>
            <person name="Berard A."/>
            <person name="Deniot G."/>
            <person name="Guan M."/>
            <person name="Liu Z."/>
            <person name="Sun F."/>
            <person name="Lim Y.P."/>
            <person name="Lyons E."/>
            <person name="Town C.D."/>
            <person name="Bancroft I."/>
            <person name="Wang X."/>
            <person name="Meng J."/>
            <person name="Ma J."/>
            <person name="Pires J.C."/>
            <person name="King G.J."/>
            <person name="Brunel D."/>
            <person name="Delourme R."/>
            <person name="Renard M."/>
            <person name="Aury J.M."/>
            <person name="Adams K.L."/>
            <person name="Batley J."/>
            <person name="Snowdon R.J."/>
            <person name="Tost J."/>
            <person name="Edwards D."/>
            <person name="Zhou Y."/>
            <person name="Hua W."/>
            <person name="Sharpe A.G."/>
            <person name="Paterson A.H."/>
            <person name="Guan C."/>
            <person name="Wincker P."/>
        </authorList>
    </citation>
    <scope>NUCLEOTIDE SEQUENCE [LARGE SCALE GENOMIC DNA]</scope>
    <source>
        <strain evidence="2">cv. Darmor-bzh</strain>
    </source>
</reference>
<gene>
    <name evidence="1" type="primary">BnaC03g63400D</name>
    <name evidence="1" type="ORF">GSBRNA2T00001615001</name>
</gene>
<keyword evidence="2" id="KW-1185">Reference proteome</keyword>
<sequence length="151" mass="16192">MGRVLRESLTAARVQICAGSAAAVDDLSFSGLEDCSRVFFFLCPLRLLSVSKNCLEFPFQGFVCPVCGWWHSCMIGSPTPSCSEKILLLVLSKRNAGEDVEGFDLVSRSFLASVATCPVGVAVALAISFTNKELGTANGLLWFEMLEGSSL</sequence>
<name>A0A078F484_BRANA</name>
<dbReference type="EMBL" id="LK031994">
    <property type="protein sequence ID" value="CDY09310.1"/>
    <property type="molecule type" value="Genomic_DNA"/>
</dbReference>
<proteinExistence type="predicted"/>
<protein>
    <submittedName>
        <fullName evidence="1">BnaC03g63400D protein</fullName>
    </submittedName>
</protein>
<dbReference type="AlphaFoldDB" id="A0A078F484"/>
<evidence type="ECO:0000313" key="1">
    <source>
        <dbReference type="EMBL" id="CDY09310.1"/>
    </source>
</evidence>
<dbReference type="Gramene" id="CDY09310">
    <property type="protein sequence ID" value="CDY09310"/>
    <property type="gene ID" value="GSBRNA2T00001615001"/>
</dbReference>
<dbReference type="Proteomes" id="UP000028999">
    <property type="component" value="Unassembled WGS sequence"/>
</dbReference>
<evidence type="ECO:0000313" key="2">
    <source>
        <dbReference type="Proteomes" id="UP000028999"/>
    </source>
</evidence>
<dbReference type="PaxDb" id="3708-A0A078F484"/>